<dbReference type="GO" id="GO:0032259">
    <property type="term" value="P:methylation"/>
    <property type="evidence" value="ECO:0007669"/>
    <property type="project" value="UniProtKB-KW"/>
</dbReference>
<dbReference type="InterPro" id="IPR000878">
    <property type="entry name" value="4pyrrol_Mease"/>
</dbReference>
<dbReference type="CDD" id="cd11724">
    <property type="entry name" value="TP_methylase"/>
    <property type="match status" value="1"/>
</dbReference>
<keyword evidence="1 5" id="KW-0489">Methyltransferase</keyword>
<dbReference type="STRING" id="485916.Dtox_0475"/>
<dbReference type="Proteomes" id="UP000002217">
    <property type="component" value="Chromosome"/>
</dbReference>
<evidence type="ECO:0000313" key="5">
    <source>
        <dbReference type="EMBL" id="ACV61403.1"/>
    </source>
</evidence>
<organism evidence="5 6">
    <name type="scientific">Desulfofarcimen acetoxidans (strain ATCC 49208 / DSM 771 / KCTC 5769 / VKM B-1644 / 5575)</name>
    <name type="common">Desulfotomaculum acetoxidans</name>
    <dbReference type="NCBI Taxonomy" id="485916"/>
    <lineage>
        <taxon>Bacteria</taxon>
        <taxon>Bacillati</taxon>
        <taxon>Bacillota</taxon>
        <taxon>Clostridia</taxon>
        <taxon>Eubacteriales</taxon>
        <taxon>Peptococcaceae</taxon>
        <taxon>Desulfofarcimen</taxon>
    </lineage>
</organism>
<evidence type="ECO:0000256" key="2">
    <source>
        <dbReference type="ARBA" id="ARBA00022679"/>
    </source>
</evidence>
<dbReference type="eggNOG" id="COG2875">
    <property type="taxonomic scope" value="Bacteria"/>
</dbReference>
<evidence type="ECO:0000256" key="1">
    <source>
        <dbReference type="ARBA" id="ARBA00022603"/>
    </source>
</evidence>
<dbReference type="InterPro" id="IPR035996">
    <property type="entry name" value="4pyrrol_Methylase_sf"/>
</dbReference>
<dbReference type="GO" id="GO:0008168">
    <property type="term" value="F:methyltransferase activity"/>
    <property type="evidence" value="ECO:0007669"/>
    <property type="project" value="UniProtKB-KW"/>
</dbReference>
<protein>
    <submittedName>
        <fullName evidence="5">Uroporphyrin-III C/tetrapyrrole (Corrin/Porphyrin) methyltransferase</fullName>
    </submittedName>
</protein>
<dbReference type="AlphaFoldDB" id="C8W551"/>
<dbReference type="InterPro" id="IPR050161">
    <property type="entry name" value="Siro_Cobalamin_biosynth"/>
</dbReference>
<gene>
    <name evidence="5" type="ordered locus">Dtox_0475</name>
</gene>
<reference evidence="5 6" key="1">
    <citation type="journal article" date="2009" name="Stand. Genomic Sci.">
        <title>Complete genome sequence of Desulfotomaculum acetoxidans type strain (5575).</title>
        <authorList>
            <person name="Spring S."/>
            <person name="Lapidus A."/>
            <person name="Schroder M."/>
            <person name="Gleim D."/>
            <person name="Sims D."/>
            <person name="Meincke L."/>
            <person name="Glavina Del Rio T."/>
            <person name="Tice H."/>
            <person name="Copeland A."/>
            <person name="Cheng J.F."/>
            <person name="Lucas S."/>
            <person name="Chen F."/>
            <person name="Nolan M."/>
            <person name="Bruce D."/>
            <person name="Goodwin L."/>
            <person name="Pitluck S."/>
            <person name="Ivanova N."/>
            <person name="Mavromatis K."/>
            <person name="Mikhailova N."/>
            <person name="Pati A."/>
            <person name="Chen A."/>
            <person name="Palaniappan K."/>
            <person name="Land M."/>
            <person name="Hauser L."/>
            <person name="Chang Y.J."/>
            <person name="Jeffries C.D."/>
            <person name="Chain P."/>
            <person name="Saunders E."/>
            <person name="Brettin T."/>
            <person name="Detter J.C."/>
            <person name="Goker M."/>
            <person name="Bristow J."/>
            <person name="Eisen J.A."/>
            <person name="Markowitz V."/>
            <person name="Hugenholtz P."/>
            <person name="Kyrpides N.C."/>
            <person name="Klenk H.P."/>
            <person name="Han C."/>
        </authorList>
    </citation>
    <scope>NUCLEOTIDE SEQUENCE [LARGE SCALE GENOMIC DNA]</scope>
    <source>
        <strain evidence="6">ATCC 49208 / DSM 771 / VKM B-1644</strain>
    </source>
</reference>
<dbReference type="RefSeq" id="WP_015756122.1">
    <property type="nucleotide sequence ID" value="NC_013216.1"/>
</dbReference>
<keyword evidence="6" id="KW-1185">Reference proteome</keyword>
<sequence>MKNKVIGRGKFYVIGKGPAGPQMATLQALNMIEQMDAIVAPDNDVKLFAEYVGEKPVLFDPWEGFWNYEGKQMLDLTEDEMEKFRIKRFNLRDERVNTIKEFLIQGKDVALLDAGNPCFFGPSHWYVEQFDQQDIVIIPGMGCEAAALAALGKSIIPSYDTRFVMQTAPLYLEGWEQILKDLNQYPVSIVAYMTLSNPKKLFAGLEKLYPTDMPCAIVYWAGYPDKQRVIRGTVADMGQKLSEDEENHMGLLFIGRFLNGKPYEAAMKQQ</sequence>
<accession>C8W551</accession>
<evidence type="ECO:0000256" key="3">
    <source>
        <dbReference type="ARBA" id="ARBA00022691"/>
    </source>
</evidence>
<dbReference type="Gene3D" id="3.30.950.10">
    <property type="entry name" value="Methyltransferase, Cobalt-precorrin-4 Transmethylase, Domain 2"/>
    <property type="match status" value="1"/>
</dbReference>
<feature type="domain" description="Tetrapyrrole methylase" evidence="4">
    <location>
        <begin position="10"/>
        <end position="237"/>
    </location>
</feature>
<dbReference type="Gene3D" id="3.40.1010.10">
    <property type="entry name" value="Cobalt-precorrin-4 Transmethylase, Domain 1"/>
    <property type="match status" value="1"/>
</dbReference>
<dbReference type="OrthoDB" id="9804789at2"/>
<dbReference type="HOGENOM" id="CLU_011276_7_0_9"/>
<dbReference type="PANTHER" id="PTHR45790">
    <property type="entry name" value="SIROHEME SYNTHASE-RELATED"/>
    <property type="match status" value="1"/>
</dbReference>
<name>C8W551_DESAS</name>
<dbReference type="InterPro" id="IPR014777">
    <property type="entry name" value="4pyrrole_Mease_sub1"/>
</dbReference>
<evidence type="ECO:0000313" key="6">
    <source>
        <dbReference type="Proteomes" id="UP000002217"/>
    </source>
</evidence>
<dbReference type="EMBL" id="CP001720">
    <property type="protein sequence ID" value="ACV61403.1"/>
    <property type="molecule type" value="Genomic_DNA"/>
</dbReference>
<dbReference type="KEGG" id="dae:Dtox_0475"/>
<proteinExistence type="predicted"/>
<dbReference type="SUPFAM" id="SSF53790">
    <property type="entry name" value="Tetrapyrrole methylase"/>
    <property type="match status" value="1"/>
</dbReference>
<keyword evidence="2 5" id="KW-0808">Transferase</keyword>
<keyword evidence="3" id="KW-0949">S-adenosyl-L-methionine</keyword>
<dbReference type="Pfam" id="PF00590">
    <property type="entry name" value="TP_methylase"/>
    <property type="match status" value="1"/>
</dbReference>
<evidence type="ECO:0000259" key="4">
    <source>
        <dbReference type="Pfam" id="PF00590"/>
    </source>
</evidence>
<dbReference type="InterPro" id="IPR014776">
    <property type="entry name" value="4pyrrole_Mease_sub2"/>
</dbReference>